<dbReference type="AlphaFoldDB" id="A0A139KL02"/>
<dbReference type="InterPro" id="IPR025342">
    <property type="entry name" value="DUF4248"/>
</dbReference>
<protein>
    <submittedName>
        <fullName evidence="3">DUF4248 domain-containing protein</fullName>
    </submittedName>
</protein>
<dbReference type="Proteomes" id="UP001219389">
    <property type="component" value="Unassembled WGS sequence"/>
</dbReference>
<reference evidence="5 6" key="1">
    <citation type="journal article" date="2019" name="Nat. Med.">
        <title>A library of human gut bacterial isolates paired with longitudinal multiomics data enables mechanistic microbiome research.</title>
        <authorList>
            <person name="Poyet M."/>
            <person name="Groussin M."/>
            <person name="Gibbons S.M."/>
            <person name="Avila-Pacheco J."/>
            <person name="Jiang X."/>
            <person name="Kearney S.M."/>
            <person name="Perrotta A.R."/>
            <person name="Berdy B."/>
            <person name="Zhao S."/>
            <person name="Lieberman T.D."/>
            <person name="Swanson P.K."/>
            <person name="Smith M."/>
            <person name="Roesemann S."/>
            <person name="Alexander J.E."/>
            <person name="Rich S.A."/>
            <person name="Livny J."/>
            <person name="Vlamakis H."/>
            <person name="Clish C."/>
            <person name="Bullock K."/>
            <person name="Deik A."/>
            <person name="Scott J."/>
            <person name="Pierce K.A."/>
            <person name="Xavier R.J."/>
            <person name="Alm E.J."/>
        </authorList>
    </citation>
    <scope>NUCLEOTIDE SEQUENCE [LARGE SCALE GENOMIC DNA]</scope>
    <source>
        <strain evidence="3 7">BIOML-A134</strain>
        <strain evidence="1 6">BIOML-A160</strain>
        <strain evidence="2 5">BIOML-A163</strain>
    </source>
</reference>
<dbReference type="Pfam" id="PF14053">
    <property type="entry name" value="DUF4248"/>
    <property type="match status" value="1"/>
</dbReference>
<evidence type="ECO:0000313" key="7">
    <source>
        <dbReference type="Proteomes" id="UP000473905"/>
    </source>
</evidence>
<reference evidence="4" key="2">
    <citation type="submission" date="2022-10" db="EMBL/GenBank/DDBJ databases">
        <title>Human gut microbiome strain richness.</title>
        <authorList>
            <person name="Chen-Liaw A."/>
        </authorList>
    </citation>
    <scope>NUCLEOTIDE SEQUENCE</scope>
    <source>
        <strain evidence="4">BSD2780120875st1_E1_BSD2780120875_150330</strain>
    </source>
</reference>
<evidence type="ECO:0000313" key="1">
    <source>
        <dbReference type="EMBL" id="KAA3928463.1"/>
    </source>
</evidence>
<dbReference type="EMBL" id="JAQNZF010000019">
    <property type="protein sequence ID" value="MDC2743524.1"/>
    <property type="molecule type" value="Genomic_DNA"/>
</dbReference>
<dbReference type="EMBL" id="VWKB01000029">
    <property type="protein sequence ID" value="KAA4093292.1"/>
    <property type="molecule type" value="Genomic_DNA"/>
</dbReference>
<accession>A0A139KL02</accession>
<proteinExistence type="predicted"/>
<evidence type="ECO:0000313" key="3">
    <source>
        <dbReference type="EMBL" id="KAA4093292.1"/>
    </source>
</evidence>
<dbReference type="RefSeq" id="WP_004313208.1">
    <property type="nucleotide sequence ID" value="NZ_CP103100.1"/>
</dbReference>
<evidence type="ECO:0000313" key="5">
    <source>
        <dbReference type="Proteomes" id="UP000323717"/>
    </source>
</evidence>
<organism evidence="3 7">
    <name type="scientific">Bacteroides ovatus</name>
    <dbReference type="NCBI Taxonomy" id="28116"/>
    <lineage>
        <taxon>Bacteria</taxon>
        <taxon>Pseudomonadati</taxon>
        <taxon>Bacteroidota</taxon>
        <taxon>Bacteroidia</taxon>
        <taxon>Bacteroidales</taxon>
        <taxon>Bacteroidaceae</taxon>
        <taxon>Bacteroides</taxon>
    </lineage>
</organism>
<dbReference type="Proteomes" id="UP000365824">
    <property type="component" value="Unassembled WGS sequence"/>
</dbReference>
<dbReference type="Proteomes" id="UP000323717">
    <property type="component" value="Unassembled WGS sequence"/>
</dbReference>
<dbReference type="EMBL" id="VWLB01000018">
    <property type="protein sequence ID" value="KAA3928463.1"/>
    <property type="molecule type" value="Genomic_DNA"/>
</dbReference>
<comment type="caution">
    <text evidence="3">The sequence shown here is derived from an EMBL/GenBank/DDBJ whole genome shotgun (WGS) entry which is preliminary data.</text>
</comment>
<evidence type="ECO:0000313" key="2">
    <source>
        <dbReference type="EMBL" id="KAA3944320.1"/>
    </source>
</evidence>
<dbReference type="EMBL" id="VWLE01000365">
    <property type="protein sequence ID" value="KAA3944320.1"/>
    <property type="molecule type" value="Genomic_DNA"/>
</dbReference>
<name>A0A139KL02_BACOV</name>
<keyword evidence="7" id="KW-1185">Reference proteome</keyword>
<sequence length="72" mass="8399">MTEFKIRAYGRMELAQLYSPTLTDIAAYRKMKKWISLCPGLLQRLYDLGYESKRRSFTPLEVRVIVDALGEP</sequence>
<gene>
    <name evidence="3" type="ORF">F3D66_20085</name>
    <name evidence="2" type="ORF">F3D71_20360</name>
    <name evidence="1" type="ORF">F3F25_11990</name>
    <name evidence="4" type="ORF">PO382_14975</name>
</gene>
<dbReference type="Proteomes" id="UP000473905">
    <property type="component" value="Unassembled WGS sequence"/>
</dbReference>
<evidence type="ECO:0000313" key="6">
    <source>
        <dbReference type="Proteomes" id="UP000365824"/>
    </source>
</evidence>
<evidence type="ECO:0000313" key="4">
    <source>
        <dbReference type="EMBL" id="MDC2743524.1"/>
    </source>
</evidence>